<dbReference type="Pfam" id="PF16045">
    <property type="entry name" value="LisH_2"/>
    <property type="match status" value="1"/>
</dbReference>
<evidence type="ECO:0008006" key="4">
    <source>
        <dbReference type="Google" id="ProtNLM"/>
    </source>
</evidence>
<dbReference type="InterPro" id="IPR055289">
    <property type="entry name" value="OFD1"/>
</dbReference>
<dbReference type="PANTHER" id="PTHR39063:SF1">
    <property type="entry name" value="OFD1 CENTRIOLE AND CENTRIOLAR SATELLITE PROTEIN"/>
    <property type="match status" value="1"/>
</dbReference>
<dbReference type="Proteomes" id="UP001176940">
    <property type="component" value="Unassembled WGS sequence"/>
</dbReference>
<dbReference type="InterPro" id="IPR006594">
    <property type="entry name" value="LisH"/>
</dbReference>
<proteinExistence type="predicted"/>
<organism evidence="2 3">
    <name type="scientific">Ranitomeya imitator</name>
    <name type="common">mimic poison frog</name>
    <dbReference type="NCBI Taxonomy" id="111125"/>
    <lineage>
        <taxon>Eukaryota</taxon>
        <taxon>Metazoa</taxon>
        <taxon>Chordata</taxon>
        <taxon>Craniata</taxon>
        <taxon>Vertebrata</taxon>
        <taxon>Euteleostomi</taxon>
        <taxon>Amphibia</taxon>
        <taxon>Batrachia</taxon>
        <taxon>Anura</taxon>
        <taxon>Neobatrachia</taxon>
        <taxon>Hyloidea</taxon>
        <taxon>Dendrobatidae</taxon>
        <taxon>Dendrobatinae</taxon>
        <taxon>Ranitomeya</taxon>
    </lineage>
</organism>
<gene>
    <name evidence="2" type="ORF">RIMI_LOCUS7786564</name>
</gene>
<comment type="caution">
    <text evidence="2">The sequence shown here is derived from an EMBL/GenBank/DDBJ whole genome shotgun (WGS) entry which is preliminary data.</text>
</comment>
<sequence length="582" mass="66753">MSQGELKSLSQEELRKRLYQTFKKKGVLDSLKTQLRNQLIQDLKLRVGSGQSLQSPLVSGDSLLHRACNSLVADHLSRCGYEFSLSVFYPECGLEKDKDFSIQDLMQLLKINPKSSIYKSLMSTHQNSSRKGFLVQILAELIDNHLNRDGRDANTQTAATSPYRESIVEKLKFIDERFEEMYPKRSKFESLEGKLAEYRREMEEQLQQEMSQKFKHFKDVELAKIKLEESEKSQKEISDLRRELEKTYQLKYDGLVSREKNAVERLQRQQEIESKDVYAQRQTLLIEIEAVRKREMNLRQRIDAFELAQKLQEEKNRSVNELLRKRELDVKNIEDTYEKKIKDEVLRGGLHSGRVPTELRGTFPFSLRVRAGRSHKFSPRLRPCLGRIPGSPPTACILLAARPPIQALLIPDEISAAIFLLLHLSVISFSVRGCRRRFCIPDEGLRTSREFKELQDKLVMSLKLTSSRSEKVLHSFNSKFMGRPSSSAALCFSALLLYCLGAGKQSGDVTALLSGSQTVQEECRAQRWRTDSGRMVTRVNIGLLSAALRLVTRCLPWLPVKTSLDRCHTHRSSDVSRSPATK</sequence>
<evidence type="ECO:0000313" key="3">
    <source>
        <dbReference type="Proteomes" id="UP001176940"/>
    </source>
</evidence>
<dbReference type="PANTHER" id="PTHR39063">
    <property type="entry name" value="ORAL-FACIAL-DIGITAL SYNDROME 1 PROTEIN HOMOLOG"/>
    <property type="match status" value="1"/>
</dbReference>
<reference evidence="2" key="1">
    <citation type="submission" date="2023-07" db="EMBL/GenBank/DDBJ databases">
        <authorList>
            <person name="Stuckert A."/>
        </authorList>
    </citation>
    <scope>NUCLEOTIDE SEQUENCE</scope>
</reference>
<dbReference type="PROSITE" id="PS50896">
    <property type="entry name" value="LISH"/>
    <property type="match status" value="1"/>
</dbReference>
<feature type="non-terminal residue" evidence="2">
    <location>
        <position position="582"/>
    </location>
</feature>
<evidence type="ECO:0000256" key="1">
    <source>
        <dbReference type="SAM" id="Coils"/>
    </source>
</evidence>
<protein>
    <recommendedName>
        <fullName evidence="4">LisH domain-containing protein</fullName>
    </recommendedName>
</protein>
<dbReference type="SMART" id="SM00667">
    <property type="entry name" value="LisH"/>
    <property type="match status" value="1"/>
</dbReference>
<keyword evidence="1" id="KW-0175">Coiled coil</keyword>
<evidence type="ECO:0000313" key="2">
    <source>
        <dbReference type="EMBL" id="CAJ0938752.1"/>
    </source>
</evidence>
<feature type="coiled-coil region" evidence="1">
    <location>
        <begin position="188"/>
        <end position="250"/>
    </location>
</feature>
<feature type="coiled-coil region" evidence="1">
    <location>
        <begin position="288"/>
        <end position="328"/>
    </location>
</feature>
<name>A0ABN9LGU5_9NEOB</name>
<keyword evidence="3" id="KW-1185">Reference proteome</keyword>
<accession>A0ABN9LGU5</accession>
<dbReference type="Gene3D" id="1.20.960.40">
    <property type="match status" value="1"/>
</dbReference>
<dbReference type="EMBL" id="CAUEEQ010014977">
    <property type="protein sequence ID" value="CAJ0938752.1"/>
    <property type="molecule type" value="Genomic_DNA"/>
</dbReference>